<dbReference type="InterPro" id="IPR012341">
    <property type="entry name" value="6hp_glycosidase-like_sf"/>
</dbReference>
<dbReference type="InterPro" id="IPR035396">
    <property type="entry name" value="Bac_rhamnosid6H"/>
</dbReference>
<dbReference type="GO" id="GO:0005975">
    <property type="term" value="P:carbohydrate metabolic process"/>
    <property type="evidence" value="ECO:0007669"/>
    <property type="project" value="InterPro"/>
</dbReference>
<dbReference type="HOGENOM" id="CLU_007933_3_0_1"/>
<dbReference type="Proteomes" id="UP000030651">
    <property type="component" value="Unassembled WGS sequence"/>
</dbReference>
<gene>
    <name evidence="3" type="ORF">PFICI_08884</name>
</gene>
<evidence type="ECO:0000259" key="2">
    <source>
        <dbReference type="Pfam" id="PF17389"/>
    </source>
</evidence>
<proteinExistence type="predicted"/>
<dbReference type="SUPFAM" id="SSF48208">
    <property type="entry name" value="Six-hairpin glycosidases"/>
    <property type="match status" value="1"/>
</dbReference>
<organism evidence="3 4">
    <name type="scientific">Pestalotiopsis fici (strain W106-1 / CGMCC3.15140)</name>
    <dbReference type="NCBI Taxonomy" id="1229662"/>
    <lineage>
        <taxon>Eukaryota</taxon>
        <taxon>Fungi</taxon>
        <taxon>Dikarya</taxon>
        <taxon>Ascomycota</taxon>
        <taxon>Pezizomycotina</taxon>
        <taxon>Sordariomycetes</taxon>
        <taxon>Xylariomycetidae</taxon>
        <taxon>Amphisphaeriales</taxon>
        <taxon>Sporocadaceae</taxon>
        <taxon>Pestalotiopsis</taxon>
    </lineage>
</organism>
<dbReference type="GeneID" id="19273897"/>
<evidence type="ECO:0000256" key="1">
    <source>
        <dbReference type="SAM" id="SignalP"/>
    </source>
</evidence>
<feature type="signal peptide" evidence="1">
    <location>
        <begin position="1"/>
        <end position="20"/>
    </location>
</feature>
<dbReference type="InterPro" id="IPR008928">
    <property type="entry name" value="6-hairpin_glycosidase_sf"/>
</dbReference>
<accession>W3X1I2</accession>
<protein>
    <recommendedName>
        <fullName evidence="2">Alpha-L-rhamnosidase six-hairpin glycosidase domain-containing protein</fullName>
    </recommendedName>
</protein>
<sequence>MLKPILFSLLSWFLALRVLAVPYSEYILAPENRTLKPRAVYGTNGTVTNAAGITENSTGSTTLNGPSYITYDYGRNIAGVVSVEIESVSESASLSLTYAESSYFISASSSDSLRDGAQATPLTLDIPTAGSYSVSRYHEFGAFRYLTVVNPTAAEIVIISVTTNFTAVPINEPTAYTGYFHSENELLNRIWYAGAYTAQLCTIDPAYGDAFDGWYLPDGLIDWSLNATLTEGRSCLVDGGKRDRVVWSGDMVVTIPTVGVSTNDMYSMRNSIDSLLSVQKSNGQLPYFGWTYSSKTHSYISSTYHLHTIVDLLYYVQWSADTDYLTTVWSRVVAALQWSLSSVDDTGLMSVGCGSDWGRPKISGYNTEANAILYHTLLLSSQAANILNDTASASNWTAAAEKLKTAANSLLWDASVGLYMDQENSTLYPQDGNSWAIKANLTDSSARAQSISAALSSRWTEYGAPAPELPGIISPFISGIEAEAHFLSDNASRALDLISLQWGFMLDNEYMTNSTFVEGYTTSGTLEYGYKTYSRISHAHGWSTAPTNLLTSYVAGLKIESLAGETWKIAPHPGGLSNIEAGVSTALGNFTIIIAADGDIIGGIDFCTPANTTGSLELPGQTGSIWKDGTRHYSYTNTSGPLEGGCYYFRHF</sequence>
<dbReference type="Pfam" id="PF17389">
    <property type="entry name" value="Bac_rhamnosid6H"/>
    <property type="match status" value="1"/>
</dbReference>
<dbReference type="Gene3D" id="1.50.10.10">
    <property type="match status" value="1"/>
</dbReference>
<keyword evidence="1" id="KW-0732">Signal</keyword>
<dbReference type="InParanoid" id="W3X1I2"/>
<dbReference type="KEGG" id="pfy:PFICI_08884"/>
<name>W3X1I2_PESFW</name>
<evidence type="ECO:0000313" key="3">
    <source>
        <dbReference type="EMBL" id="ETS79031.1"/>
    </source>
</evidence>
<dbReference type="PANTHER" id="PTHR34987">
    <property type="entry name" value="C, PUTATIVE (AFU_ORTHOLOGUE AFUA_3G02880)-RELATED"/>
    <property type="match status" value="1"/>
</dbReference>
<dbReference type="GO" id="GO:0003824">
    <property type="term" value="F:catalytic activity"/>
    <property type="evidence" value="ECO:0007669"/>
    <property type="project" value="UniProtKB-ARBA"/>
</dbReference>
<dbReference type="OMA" id="INGFRVM"/>
<dbReference type="EMBL" id="KI912114">
    <property type="protein sequence ID" value="ETS79031.1"/>
    <property type="molecule type" value="Genomic_DNA"/>
</dbReference>
<feature type="domain" description="Alpha-L-rhamnosidase six-hairpin glycosidase" evidence="2">
    <location>
        <begin position="233"/>
        <end position="461"/>
    </location>
</feature>
<feature type="chain" id="PRO_5004835308" description="Alpha-L-rhamnosidase six-hairpin glycosidase domain-containing protein" evidence="1">
    <location>
        <begin position="21"/>
        <end position="652"/>
    </location>
</feature>
<dbReference type="AlphaFoldDB" id="W3X1I2"/>
<dbReference type="OrthoDB" id="10036721at2759"/>
<dbReference type="PANTHER" id="PTHR34987:SF6">
    <property type="entry name" value="ALPHA-L-RHAMNOSIDASE SIX-HAIRPIN GLYCOSIDASE DOMAIN-CONTAINING PROTEIN"/>
    <property type="match status" value="1"/>
</dbReference>
<keyword evidence="4" id="KW-1185">Reference proteome</keyword>
<evidence type="ECO:0000313" key="4">
    <source>
        <dbReference type="Proteomes" id="UP000030651"/>
    </source>
</evidence>
<reference evidence="4" key="1">
    <citation type="journal article" date="2015" name="BMC Genomics">
        <title>Genomic and transcriptomic analysis of the endophytic fungus Pestalotiopsis fici reveals its lifestyle and high potential for synthesis of natural products.</title>
        <authorList>
            <person name="Wang X."/>
            <person name="Zhang X."/>
            <person name="Liu L."/>
            <person name="Xiang M."/>
            <person name="Wang W."/>
            <person name="Sun X."/>
            <person name="Che Y."/>
            <person name="Guo L."/>
            <person name="Liu G."/>
            <person name="Guo L."/>
            <person name="Wang C."/>
            <person name="Yin W.B."/>
            <person name="Stadler M."/>
            <person name="Zhang X."/>
            <person name="Liu X."/>
        </authorList>
    </citation>
    <scope>NUCLEOTIDE SEQUENCE [LARGE SCALE GENOMIC DNA]</scope>
    <source>
        <strain evidence="4">W106-1 / CGMCC3.15140</strain>
    </source>
</reference>
<dbReference type="RefSeq" id="XP_007835656.1">
    <property type="nucleotide sequence ID" value="XM_007837465.1"/>
</dbReference>
<dbReference type="eggNOG" id="ENOG502QWE4">
    <property type="taxonomic scope" value="Eukaryota"/>
</dbReference>
<dbReference type="Gene3D" id="2.60.420.10">
    <property type="entry name" value="Maltose phosphorylase, domain 3"/>
    <property type="match status" value="1"/>
</dbReference>